<evidence type="ECO:0000313" key="2">
    <source>
        <dbReference type="Proteomes" id="UP000664034"/>
    </source>
</evidence>
<dbReference type="RefSeq" id="WP_207367234.1">
    <property type="nucleotide sequence ID" value="NZ_JAFMYV010000016.1"/>
</dbReference>
<reference evidence="1" key="1">
    <citation type="submission" date="2021-03" db="EMBL/GenBank/DDBJ databases">
        <title>Fibrella sp. HMF5335 genome sequencing and assembly.</title>
        <authorList>
            <person name="Kang H."/>
            <person name="Kim H."/>
            <person name="Bae S."/>
            <person name="Joh K."/>
        </authorList>
    </citation>
    <scope>NUCLEOTIDE SEQUENCE</scope>
    <source>
        <strain evidence="1">HMF5335</strain>
    </source>
</reference>
<comment type="caution">
    <text evidence="1">The sequence shown here is derived from an EMBL/GenBank/DDBJ whole genome shotgun (WGS) entry which is preliminary data.</text>
</comment>
<protein>
    <submittedName>
        <fullName evidence="1">Uncharacterized protein</fullName>
    </submittedName>
</protein>
<accession>A0A939GJY2</accession>
<dbReference type="Proteomes" id="UP000664034">
    <property type="component" value="Unassembled WGS sequence"/>
</dbReference>
<evidence type="ECO:0000313" key="1">
    <source>
        <dbReference type="EMBL" id="MBO0939706.1"/>
    </source>
</evidence>
<dbReference type="EMBL" id="JAFMYV010000016">
    <property type="protein sequence ID" value="MBO0939706.1"/>
    <property type="molecule type" value="Genomic_DNA"/>
</dbReference>
<gene>
    <name evidence="1" type="ORF">J2I47_24380</name>
</gene>
<keyword evidence="2" id="KW-1185">Reference proteome</keyword>
<dbReference type="AlphaFoldDB" id="A0A939GJY2"/>
<proteinExistence type="predicted"/>
<sequence length="60" mass="6506">MATTKKAHRKPLVVTLLNAKGEPIQGIILAGKLPDEDPTLILAREMGDKYKALEPTPIAK</sequence>
<name>A0A939GJY2_9BACT</name>
<organism evidence="1 2">
    <name type="scientific">Fibrella rubiginis</name>
    <dbReference type="NCBI Taxonomy" id="2817060"/>
    <lineage>
        <taxon>Bacteria</taxon>
        <taxon>Pseudomonadati</taxon>
        <taxon>Bacteroidota</taxon>
        <taxon>Cytophagia</taxon>
        <taxon>Cytophagales</taxon>
        <taxon>Spirosomataceae</taxon>
        <taxon>Fibrella</taxon>
    </lineage>
</organism>